<dbReference type="Gene3D" id="3.90.660.10">
    <property type="match status" value="1"/>
</dbReference>
<comment type="caution">
    <text evidence="1">The sequence shown here is derived from an EMBL/GenBank/DDBJ whole genome shotgun (WGS) entry which is preliminary data.</text>
</comment>
<dbReference type="STRING" id="74545.EU96_0244"/>
<evidence type="ECO:0000313" key="1">
    <source>
        <dbReference type="EMBL" id="KGF98716.1"/>
    </source>
</evidence>
<dbReference type="Pfam" id="PF13450">
    <property type="entry name" value="NAD_binding_8"/>
    <property type="match status" value="1"/>
</dbReference>
<evidence type="ECO:0000313" key="2">
    <source>
        <dbReference type="Proteomes" id="UP000030445"/>
    </source>
</evidence>
<dbReference type="InterPro" id="IPR036188">
    <property type="entry name" value="FAD/NAD-bd_sf"/>
</dbReference>
<dbReference type="EMBL" id="JNAM01000003">
    <property type="protein sequence ID" value="KGF98716.1"/>
    <property type="molecule type" value="Genomic_DNA"/>
</dbReference>
<protein>
    <recommendedName>
        <fullName evidence="3">NAD/FAD-dependent oxidoreductase</fullName>
    </recommendedName>
</protein>
<proteinExistence type="predicted"/>
<name>A0A0A2AD07_PROMR</name>
<dbReference type="PANTHER" id="PTHR16128">
    <property type="entry name" value="FAD/NAD(P)-BINDING OXIDOREDUCTASE FAMILY PROTEIN"/>
    <property type="match status" value="1"/>
</dbReference>
<gene>
    <name evidence="1" type="ORF">EU96_0244</name>
</gene>
<dbReference type="Gene3D" id="3.50.50.60">
    <property type="entry name" value="FAD/NAD(P)-binding domain"/>
    <property type="match status" value="1"/>
</dbReference>
<organism evidence="1 2">
    <name type="scientific">Prochlorococcus marinus str. MIT 9302</name>
    <dbReference type="NCBI Taxonomy" id="74545"/>
    <lineage>
        <taxon>Bacteria</taxon>
        <taxon>Bacillati</taxon>
        <taxon>Cyanobacteriota</taxon>
        <taxon>Cyanophyceae</taxon>
        <taxon>Synechococcales</taxon>
        <taxon>Prochlorococcaceae</taxon>
        <taxon>Prochlorococcus</taxon>
    </lineage>
</organism>
<dbReference type="RefSeq" id="WP_032525871.1">
    <property type="nucleotide sequence ID" value="NZ_CP138951.1"/>
</dbReference>
<accession>A0A0A2AD07</accession>
<dbReference type="PANTHER" id="PTHR16128:SF5">
    <property type="entry name" value="FAD_NAD(P)-BINDING OXIDOREDUCTASE FAMILY PROTEIN"/>
    <property type="match status" value="1"/>
</dbReference>
<dbReference type="AlphaFoldDB" id="A0A0A2AD07"/>
<dbReference type="SUPFAM" id="SSF51905">
    <property type="entry name" value="FAD/NAD(P)-binding domain"/>
    <property type="match status" value="1"/>
</dbReference>
<dbReference type="OrthoDB" id="5792777at2"/>
<dbReference type="eggNOG" id="COG3380">
    <property type="taxonomic scope" value="Bacteria"/>
</dbReference>
<dbReference type="Proteomes" id="UP000030445">
    <property type="component" value="Unassembled WGS sequence"/>
</dbReference>
<reference evidence="2" key="1">
    <citation type="journal article" date="2014" name="Sci. Data">
        <title>Genomes of diverse isolates of the marine cyanobacterium Prochlorococcus.</title>
        <authorList>
            <person name="Biller S."/>
            <person name="Berube P."/>
            <person name="Thompson J."/>
            <person name="Kelly L."/>
            <person name="Roggensack S."/>
            <person name="Awad L."/>
            <person name="Roache-Johnson K."/>
            <person name="Ding H."/>
            <person name="Giovannoni S.J."/>
            <person name="Moore L.R."/>
            <person name="Chisholm S.W."/>
        </authorList>
    </citation>
    <scope>NUCLEOTIDE SEQUENCE [LARGE SCALE GENOMIC DNA]</scope>
    <source>
        <strain evidence="2">MIT 9302</strain>
    </source>
</reference>
<dbReference type="PROSITE" id="PS51257">
    <property type="entry name" value="PROKAR_LIPOPROTEIN"/>
    <property type="match status" value="1"/>
</dbReference>
<evidence type="ECO:0008006" key="3">
    <source>
        <dbReference type="Google" id="ProtNLM"/>
    </source>
</evidence>
<sequence>MKSDFIYDLLIIGGGISSCVFASKYLQKNITKKVALIENGRGFGGRSSTRISKRFEGWKLNHGSPNLNICNSKNNLLLKNYIDELLENKFIKIDNSDLVYLDDKSNLETINKSEFSCGVNYLSLFSMSQLSKNIIESNNLRGKIDFYFETLIIDLKFKNNEWTLTSKTGDEFKSKYLICSTNLLLHERSLKILNINEIPLRKAIPKNEDKKIDLLLNLLYKQSFIPRLTFLIYTNENYSYKDSYSKKYRYFYLKKNLENKYKFERVIFQKQENNKLGIVLHSKNIDFINSYINAKDHDFFKHKIFTNFNELFEGNSSVNQLTCKEKISIMQWRASQPYGCAVPLFLQYSRKYRIGFCGDWFEGEGFGRIEGSILSALILVKKFKS</sequence>